<dbReference type="KEGG" id="sus:Acid_1351"/>
<keyword evidence="1" id="KW-0472">Membrane</keyword>
<sequence length="184" mass="21728" precursor="true">MSTTVAIILIAVVLLAAVAVWAFLQRRTATLRRRFGPEYDRTVGEYGNRMRAEQALERRAERTEKYHIRPLAREEQQRFNEEWRRAQARFVDDPALAIRDADHLVSEVMRERGYPMADFDRRAEDLSVDHPLVIRNYRAAHDIAIAEQQGRANTEDLRRGMVHYRELFDELLEIQPANMPERRR</sequence>
<accession>Q029E7</accession>
<dbReference type="AlphaFoldDB" id="Q029E7"/>
<dbReference type="EMBL" id="CP000473">
    <property type="protein sequence ID" value="ABJ82344.1"/>
    <property type="molecule type" value="Genomic_DNA"/>
</dbReference>
<reference evidence="2" key="1">
    <citation type="submission" date="2006-10" db="EMBL/GenBank/DDBJ databases">
        <title>Complete sequence of Solibacter usitatus Ellin6076.</title>
        <authorList>
            <consortium name="US DOE Joint Genome Institute"/>
            <person name="Copeland A."/>
            <person name="Lucas S."/>
            <person name="Lapidus A."/>
            <person name="Barry K."/>
            <person name="Detter J.C."/>
            <person name="Glavina del Rio T."/>
            <person name="Hammon N."/>
            <person name="Israni S."/>
            <person name="Dalin E."/>
            <person name="Tice H."/>
            <person name="Pitluck S."/>
            <person name="Thompson L.S."/>
            <person name="Brettin T."/>
            <person name="Bruce D."/>
            <person name="Han C."/>
            <person name="Tapia R."/>
            <person name="Gilna P."/>
            <person name="Schmutz J."/>
            <person name="Larimer F."/>
            <person name="Land M."/>
            <person name="Hauser L."/>
            <person name="Kyrpides N."/>
            <person name="Mikhailova N."/>
            <person name="Janssen P.H."/>
            <person name="Kuske C.R."/>
            <person name="Richardson P."/>
        </authorList>
    </citation>
    <scope>NUCLEOTIDE SEQUENCE</scope>
    <source>
        <strain evidence="2">Ellin6076</strain>
    </source>
</reference>
<proteinExistence type="predicted"/>
<keyword evidence="1" id="KW-0812">Transmembrane</keyword>
<gene>
    <name evidence="2" type="ordered locus">Acid_1351</name>
</gene>
<dbReference type="eggNOG" id="ENOG50313FX">
    <property type="taxonomic scope" value="Bacteria"/>
</dbReference>
<evidence type="ECO:0000313" key="2">
    <source>
        <dbReference type="EMBL" id="ABJ82344.1"/>
    </source>
</evidence>
<organism evidence="2">
    <name type="scientific">Solibacter usitatus (strain Ellin6076)</name>
    <dbReference type="NCBI Taxonomy" id="234267"/>
    <lineage>
        <taxon>Bacteria</taxon>
        <taxon>Pseudomonadati</taxon>
        <taxon>Acidobacteriota</taxon>
        <taxon>Terriglobia</taxon>
        <taxon>Bryobacterales</taxon>
        <taxon>Solibacteraceae</taxon>
        <taxon>Candidatus Solibacter</taxon>
    </lineage>
</organism>
<dbReference type="STRING" id="234267.Acid_1351"/>
<name>Q029E7_SOLUE</name>
<protein>
    <submittedName>
        <fullName evidence="2">Putative secreted protein</fullName>
    </submittedName>
</protein>
<dbReference type="OrthoDB" id="7502542at2"/>
<dbReference type="InParanoid" id="Q029E7"/>
<keyword evidence="1" id="KW-1133">Transmembrane helix</keyword>
<feature type="transmembrane region" description="Helical" evidence="1">
    <location>
        <begin position="6"/>
        <end position="24"/>
    </location>
</feature>
<dbReference type="HOGENOM" id="CLU_101008_0_0_0"/>
<evidence type="ECO:0000256" key="1">
    <source>
        <dbReference type="SAM" id="Phobius"/>
    </source>
</evidence>